<evidence type="ECO:0000256" key="5">
    <source>
        <dbReference type="ARBA" id="ARBA00023136"/>
    </source>
</evidence>
<dbReference type="GO" id="GO:0016020">
    <property type="term" value="C:membrane"/>
    <property type="evidence" value="ECO:0007669"/>
    <property type="project" value="UniProtKB-SubCell"/>
</dbReference>
<sequence>MSAPAVLENNPRGFITVTQLIPNGQHGAGAGIPAGGVHIVRLNTVGAPVVTQRSNINTETSTSARFEMFLKVQPTALGAIQIIVGLVSFAFGVIMTLNPILSGTVAGILLVGSLLYIVVGCLSIAAVNTHCSRLMLICQRLNGASAVIASIAVICIPMEFRSFTDYPPCNFPPYSEKCEAYQRFRNQVNGVHGVLLVFSVLQLIISICITTCTCCAKPTAPAASAASAASAPPSYTSCYTMSNSLQTHNGQQNVYYTANPSNNVNNPPMEDPPAYS</sequence>
<evidence type="ECO:0000313" key="10">
    <source>
        <dbReference type="Proteomes" id="UP000752171"/>
    </source>
</evidence>
<keyword evidence="5 6" id="KW-0472">Membrane</keyword>
<evidence type="ECO:0000313" key="8">
    <source>
        <dbReference type="Ensembl" id="ENSAMXP00005045625.1"/>
    </source>
</evidence>
<dbReference type="AlphaFoldDB" id="A0A8B9RIQ2"/>
<reference evidence="8" key="2">
    <citation type="submission" date="2025-05" db="UniProtKB">
        <authorList>
            <consortium name="Ensembl"/>
        </authorList>
    </citation>
    <scope>IDENTIFICATION</scope>
</reference>
<evidence type="ECO:0000256" key="3">
    <source>
        <dbReference type="ARBA" id="ARBA00022692"/>
    </source>
</evidence>
<feature type="transmembrane region" description="Helical" evidence="6">
    <location>
        <begin position="194"/>
        <end position="216"/>
    </location>
</feature>
<dbReference type="PANTHER" id="PTHR23320:SF128">
    <property type="entry name" value="MEMBRANE-SPANNING 4-DOMAINS SUBFAMILY A MEMBER 4A"/>
    <property type="match status" value="1"/>
</dbReference>
<keyword evidence="3 6" id="KW-0812">Transmembrane</keyword>
<dbReference type="Pfam" id="PF04103">
    <property type="entry name" value="CD20"/>
    <property type="match status" value="1"/>
</dbReference>
<organism evidence="8 9">
    <name type="scientific">Astyanax mexicanus</name>
    <name type="common">Blind cave fish</name>
    <name type="synonym">Astyanax fasciatus mexicanus</name>
    <dbReference type="NCBI Taxonomy" id="7994"/>
    <lineage>
        <taxon>Eukaryota</taxon>
        <taxon>Metazoa</taxon>
        <taxon>Chordata</taxon>
        <taxon>Craniata</taxon>
        <taxon>Vertebrata</taxon>
        <taxon>Euteleostomi</taxon>
        <taxon>Actinopterygii</taxon>
        <taxon>Neopterygii</taxon>
        <taxon>Teleostei</taxon>
        <taxon>Ostariophysi</taxon>
        <taxon>Characiformes</taxon>
        <taxon>Characoidei</taxon>
        <taxon>Acestrorhamphidae</taxon>
        <taxon>Acestrorhamphinae</taxon>
        <taxon>Astyanax</taxon>
    </lineage>
</organism>
<dbReference type="Proteomes" id="UP000752171">
    <property type="component" value="Unassembled WGS sequence"/>
</dbReference>
<evidence type="ECO:0000256" key="6">
    <source>
        <dbReference type="SAM" id="Phobius"/>
    </source>
</evidence>
<evidence type="ECO:0000256" key="2">
    <source>
        <dbReference type="ARBA" id="ARBA00009565"/>
    </source>
</evidence>
<comment type="subcellular location">
    <subcellularLocation>
        <location evidence="1">Membrane</location>
        <topology evidence="1">Multi-pass membrane protein</topology>
    </subcellularLocation>
</comment>
<dbReference type="EMBL" id="JAICCE010000005">
    <property type="protein sequence ID" value="KAG9277431.1"/>
    <property type="molecule type" value="Genomic_DNA"/>
</dbReference>
<name>A0A8B9RIQ2_ASTMX</name>
<feature type="transmembrane region" description="Helical" evidence="6">
    <location>
        <begin position="103"/>
        <end position="129"/>
    </location>
</feature>
<evidence type="ECO:0000313" key="9">
    <source>
        <dbReference type="Proteomes" id="UP000694621"/>
    </source>
</evidence>
<dbReference type="InterPro" id="IPR030417">
    <property type="entry name" value="MS4A"/>
</dbReference>
<reference evidence="7 10" key="1">
    <citation type="submission" date="2021-07" db="EMBL/GenBank/DDBJ databases">
        <authorList>
            <person name="Imarazene B."/>
            <person name="Zahm M."/>
            <person name="Klopp C."/>
            <person name="Cabau C."/>
            <person name="Beille S."/>
            <person name="Jouanno E."/>
            <person name="Castinel A."/>
            <person name="Lluch J."/>
            <person name="Gil L."/>
            <person name="Kuchtly C."/>
            <person name="Lopez Roques C."/>
            <person name="Donnadieu C."/>
            <person name="Parrinello H."/>
            <person name="Journot L."/>
            <person name="Du K."/>
            <person name="Schartl M."/>
            <person name="Retaux S."/>
            <person name="Guiguen Y."/>
        </authorList>
    </citation>
    <scope>NUCLEOTIDE SEQUENCE [LARGE SCALE GENOMIC DNA]</scope>
    <source>
        <strain evidence="7">Pach_M1</strain>
        <tissue evidence="7">Testis</tissue>
    </source>
</reference>
<dbReference type="Ensembl" id="ENSAMXT00005049581.1">
    <property type="protein sequence ID" value="ENSAMXP00005045625.1"/>
    <property type="gene ID" value="ENSAMXG00005021087.1"/>
</dbReference>
<dbReference type="GeneID" id="103027401"/>
<evidence type="ECO:0000256" key="4">
    <source>
        <dbReference type="ARBA" id="ARBA00022989"/>
    </source>
</evidence>
<accession>A0A8B9RIQ2</accession>
<comment type="similarity">
    <text evidence="2">Belongs to the MS4A family.</text>
</comment>
<feature type="transmembrane region" description="Helical" evidence="6">
    <location>
        <begin position="141"/>
        <end position="160"/>
    </location>
</feature>
<proteinExistence type="inferred from homology"/>
<evidence type="ECO:0000256" key="1">
    <source>
        <dbReference type="ARBA" id="ARBA00004141"/>
    </source>
</evidence>
<gene>
    <name evidence="8" type="primary">LOC103027401</name>
    <name evidence="7" type="ORF">AMEX_G7437</name>
</gene>
<dbReference type="PANTHER" id="PTHR23320">
    <property type="entry name" value="MEMBRANE-SPANNING 4-DOMAINS SUBFAMILY A MS4A -RELATED"/>
    <property type="match status" value="1"/>
</dbReference>
<dbReference type="Proteomes" id="UP000694621">
    <property type="component" value="Unplaced"/>
</dbReference>
<evidence type="ECO:0000313" key="7">
    <source>
        <dbReference type="EMBL" id="KAG9277431.1"/>
    </source>
</evidence>
<dbReference type="InterPro" id="IPR007237">
    <property type="entry name" value="CD20-like"/>
</dbReference>
<dbReference type="KEGG" id="amex:103027401"/>
<protein>
    <submittedName>
        <fullName evidence="7 8">Membrane-spanning 4-domains subfamily A member 4D-like</fullName>
    </submittedName>
</protein>
<keyword evidence="4 6" id="KW-1133">Transmembrane helix</keyword>
<feature type="transmembrane region" description="Helical" evidence="6">
    <location>
        <begin position="75"/>
        <end position="97"/>
    </location>
</feature>